<evidence type="ECO:0000313" key="1">
    <source>
        <dbReference type="EMBL" id="VYT97460.1"/>
    </source>
</evidence>
<sequence>MRDDLIKNCYISSFDIEDSSLKHLMIIGTKCLIDNKLQRNVYVDNNRLKDELIYFNFYESKPQYSDVLNVLLPLILSNTNIQKSEEEVLALIQKYVRYLKKEQYLFDYILASVLYNSLIHNLIDNKDMEYEEILQSIKEKVIGLQIELDKTSMIKFQMARIKAIQVIDNYIDLKICDYEENEIITNLLNVIYDIYMEDREVINDGLLSIKKSILSILSADANLNIDNIDFISSMAMYITKLRKYSINKSSYNISSDPRSLINLNKGDTIVDPILNKIQVISKDFCDNVLRISIKSKSGQYTFSFKRV</sequence>
<gene>
    <name evidence="1" type="ORF">IBLFYP30_00220</name>
</gene>
<proteinExistence type="predicted"/>
<accession>A0A6N3B616</accession>
<protein>
    <submittedName>
        <fullName evidence="1">Uncharacterized protein</fullName>
    </submittedName>
</protein>
<dbReference type="RefSeq" id="WP_024037410.1">
    <property type="nucleotide sequence ID" value="NZ_CACRUE010000023.1"/>
</dbReference>
<reference evidence="1" key="1">
    <citation type="submission" date="2019-11" db="EMBL/GenBank/DDBJ databases">
        <authorList>
            <person name="Feng L."/>
        </authorList>
    </citation>
    <scope>NUCLEOTIDE SEQUENCE</scope>
    <source>
        <strain evidence="1">IbartlettiiLFYP30</strain>
    </source>
</reference>
<dbReference type="EMBL" id="CACRUE010000023">
    <property type="protein sequence ID" value="VYT97460.1"/>
    <property type="molecule type" value="Genomic_DNA"/>
</dbReference>
<name>A0A6N3B616_9FIRM</name>
<organism evidence="1">
    <name type="scientific">Intestinibacter bartlettii</name>
    <dbReference type="NCBI Taxonomy" id="261299"/>
    <lineage>
        <taxon>Bacteria</taxon>
        <taxon>Bacillati</taxon>
        <taxon>Bacillota</taxon>
        <taxon>Clostridia</taxon>
        <taxon>Peptostreptococcales</taxon>
        <taxon>Peptostreptococcaceae</taxon>
        <taxon>Intestinibacter</taxon>
    </lineage>
</organism>
<dbReference type="AlphaFoldDB" id="A0A6N3B616"/>